<organism evidence="1">
    <name type="scientific">Oppiella nova</name>
    <dbReference type="NCBI Taxonomy" id="334625"/>
    <lineage>
        <taxon>Eukaryota</taxon>
        <taxon>Metazoa</taxon>
        <taxon>Ecdysozoa</taxon>
        <taxon>Arthropoda</taxon>
        <taxon>Chelicerata</taxon>
        <taxon>Arachnida</taxon>
        <taxon>Acari</taxon>
        <taxon>Acariformes</taxon>
        <taxon>Sarcoptiformes</taxon>
        <taxon>Oribatida</taxon>
        <taxon>Brachypylina</taxon>
        <taxon>Oppioidea</taxon>
        <taxon>Oppiidae</taxon>
        <taxon>Oppiella</taxon>
    </lineage>
</organism>
<name>A0A7R9QRE5_9ACAR</name>
<keyword evidence="2" id="KW-1185">Reference proteome</keyword>
<protein>
    <submittedName>
        <fullName evidence="1">Uncharacterized protein</fullName>
    </submittedName>
</protein>
<dbReference type="EMBL" id="OC923681">
    <property type="protein sequence ID" value="CAD7655012.1"/>
    <property type="molecule type" value="Genomic_DNA"/>
</dbReference>
<dbReference type="AlphaFoldDB" id="A0A7R9QRE5"/>
<accession>A0A7R9QRE5</accession>
<proteinExistence type="predicted"/>
<reference evidence="1" key="1">
    <citation type="submission" date="2020-11" db="EMBL/GenBank/DDBJ databases">
        <authorList>
            <person name="Tran Van P."/>
        </authorList>
    </citation>
    <scope>NUCLEOTIDE SEQUENCE</scope>
</reference>
<evidence type="ECO:0000313" key="2">
    <source>
        <dbReference type="Proteomes" id="UP000728032"/>
    </source>
</evidence>
<dbReference type="EMBL" id="CAJPVJ010008856">
    <property type="protein sequence ID" value="CAG2172199.1"/>
    <property type="molecule type" value="Genomic_DNA"/>
</dbReference>
<dbReference type="Proteomes" id="UP000728032">
    <property type="component" value="Unassembled WGS sequence"/>
</dbReference>
<dbReference type="OrthoDB" id="8285237at2759"/>
<gene>
    <name evidence="1" type="ORF">ONB1V03_LOCUS11657</name>
</gene>
<evidence type="ECO:0000313" key="1">
    <source>
        <dbReference type="EMBL" id="CAD7655012.1"/>
    </source>
</evidence>
<sequence length="142" mass="14667">MKWSILGWRANHDTGAAHEASINAEADRRRGKPWEKDVNAELTIYGADFHVHTIKLETDYGGGIGTVGAEGPNAGIDVGVKTGTDFTGVALMAEASAIKAEVTLGPAYLSGNINANTGVKMGSGGFQLNILGWGATLGVGGR</sequence>